<evidence type="ECO:0000256" key="1">
    <source>
        <dbReference type="SAM" id="MobiDB-lite"/>
    </source>
</evidence>
<dbReference type="EMBL" id="BAAANW010000030">
    <property type="protein sequence ID" value="GAA1576531.1"/>
    <property type="molecule type" value="Genomic_DNA"/>
</dbReference>
<accession>A0ABN2DGG0</accession>
<keyword evidence="3" id="KW-1185">Reference proteome</keyword>
<organism evidence="2 3">
    <name type="scientific">Dermacoccus profundi</name>
    <dbReference type="NCBI Taxonomy" id="322602"/>
    <lineage>
        <taxon>Bacteria</taxon>
        <taxon>Bacillati</taxon>
        <taxon>Actinomycetota</taxon>
        <taxon>Actinomycetes</taxon>
        <taxon>Micrococcales</taxon>
        <taxon>Dermacoccaceae</taxon>
        <taxon>Dermacoccus</taxon>
    </lineage>
</organism>
<feature type="region of interest" description="Disordered" evidence="1">
    <location>
        <begin position="1"/>
        <end position="39"/>
    </location>
</feature>
<dbReference type="Proteomes" id="UP001500350">
    <property type="component" value="Unassembled WGS sequence"/>
</dbReference>
<sequence>MAGPFQGRILHMQQRPHADASEAPPEDQQVDASGLPNRAYDGVDPAHLVVAAAVLQGDDLPLVAS</sequence>
<reference evidence="2 3" key="1">
    <citation type="journal article" date="2019" name="Int. J. Syst. Evol. Microbiol.">
        <title>The Global Catalogue of Microorganisms (GCM) 10K type strain sequencing project: providing services to taxonomists for standard genome sequencing and annotation.</title>
        <authorList>
            <consortium name="The Broad Institute Genomics Platform"/>
            <consortium name="The Broad Institute Genome Sequencing Center for Infectious Disease"/>
            <person name="Wu L."/>
            <person name="Ma J."/>
        </authorList>
    </citation>
    <scope>NUCLEOTIDE SEQUENCE [LARGE SCALE GENOMIC DNA]</scope>
    <source>
        <strain evidence="2 3">JCM 14589</strain>
    </source>
</reference>
<name>A0ABN2DGG0_9MICO</name>
<protein>
    <submittedName>
        <fullName evidence="2">Uncharacterized protein</fullName>
    </submittedName>
</protein>
<proteinExistence type="predicted"/>
<evidence type="ECO:0000313" key="3">
    <source>
        <dbReference type="Proteomes" id="UP001500350"/>
    </source>
</evidence>
<gene>
    <name evidence="2" type="ORF">GCM10009763_24730</name>
</gene>
<comment type="caution">
    <text evidence="2">The sequence shown here is derived from an EMBL/GenBank/DDBJ whole genome shotgun (WGS) entry which is preliminary data.</text>
</comment>
<evidence type="ECO:0000313" key="2">
    <source>
        <dbReference type="EMBL" id="GAA1576531.1"/>
    </source>
</evidence>